<evidence type="ECO:0000256" key="2">
    <source>
        <dbReference type="ARBA" id="ARBA00022842"/>
    </source>
</evidence>
<dbReference type="STRING" id="683260.SAMN05421874_104269"/>
<comment type="similarity">
    <text evidence="3">Belongs to the FPP/GGPP synthase family.</text>
</comment>
<dbReference type="PANTHER" id="PTHR12001:SF86">
    <property type="entry name" value="GERANYLGERANYL DIPHOSPHATE SYNTHASE"/>
    <property type="match status" value="1"/>
</dbReference>
<gene>
    <name evidence="4" type="ORF">SAMN05421874_104269</name>
</gene>
<name>A0A1G8Y4H6_9ACTN</name>
<dbReference type="PROSITE" id="PS00723">
    <property type="entry name" value="POLYPRENYL_SYNTHASE_1"/>
    <property type="match status" value="1"/>
</dbReference>
<dbReference type="InterPro" id="IPR000092">
    <property type="entry name" value="Polyprenyl_synt"/>
</dbReference>
<dbReference type="InterPro" id="IPR033749">
    <property type="entry name" value="Polyprenyl_synt_CS"/>
</dbReference>
<keyword evidence="1" id="KW-0479">Metal-binding</keyword>
<dbReference type="CDD" id="cd00685">
    <property type="entry name" value="Trans_IPPS_HT"/>
    <property type="match status" value="1"/>
</dbReference>
<dbReference type="AlphaFoldDB" id="A0A1G8Y4H6"/>
<proteinExistence type="inferred from homology"/>
<reference evidence="4 5" key="1">
    <citation type="submission" date="2016-10" db="EMBL/GenBank/DDBJ databases">
        <authorList>
            <person name="de Groot N.N."/>
        </authorList>
    </citation>
    <scope>NUCLEOTIDE SEQUENCE [LARGE SCALE GENOMIC DNA]</scope>
    <source>
        <strain evidence="4 5">CGMCC 4.5681</strain>
    </source>
</reference>
<evidence type="ECO:0000256" key="1">
    <source>
        <dbReference type="ARBA" id="ARBA00022723"/>
    </source>
</evidence>
<dbReference type="Pfam" id="PF00348">
    <property type="entry name" value="polyprenyl_synt"/>
    <property type="match status" value="1"/>
</dbReference>
<dbReference type="GO" id="GO:0046872">
    <property type="term" value="F:metal ion binding"/>
    <property type="evidence" value="ECO:0007669"/>
    <property type="project" value="UniProtKB-KW"/>
</dbReference>
<dbReference type="SFLD" id="SFLDS00005">
    <property type="entry name" value="Isoprenoid_Synthase_Type_I"/>
    <property type="match status" value="1"/>
</dbReference>
<keyword evidence="3" id="KW-0808">Transferase</keyword>
<dbReference type="GO" id="GO:0008299">
    <property type="term" value="P:isoprenoid biosynthetic process"/>
    <property type="evidence" value="ECO:0007669"/>
    <property type="project" value="InterPro"/>
</dbReference>
<dbReference type="EMBL" id="FNFB01000004">
    <property type="protein sequence ID" value="SDJ97738.1"/>
    <property type="molecule type" value="Genomic_DNA"/>
</dbReference>
<evidence type="ECO:0000313" key="5">
    <source>
        <dbReference type="Proteomes" id="UP000198683"/>
    </source>
</evidence>
<organism evidence="4 5">
    <name type="scientific">Nonomuraea maritima</name>
    <dbReference type="NCBI Taxonomy" id="683260"/>
    <lineage>
        <taxon>Bacteria</taxon>
        <taxon>Bacillati</taxon>
        <taxon>Actinomycetota</taxon>
        <taxon>Actinomycetes</taxon>
        <taxon>Streptosporangiales</taxon>
        <taxon>Streptosporangiaceae</taxon>
        <taxon>Nonomuraea</taxon>
    </lineage>
</organism>
<dbReference type="PROSITE" id="PS00444">
    <property type="entry name" value="POLYPRENYL_SYNTHASE_2"/>
    <property type="match status" value="1"/>
</dbReference>
<sequence length="336" mass="35177">MTLRHPLDGGAVERFRHLLEPALREAVSALHPWGAKMAAFAMGWSDVDGRPQGGDGGKGLRPAIAMLSAEAVGAPARSALPGAVAVELVHVFSLVHDDIIDNDERRRHRDALWKAYGVGPALLAGDGLLALAVSRLAGQPEASRYLSRALVELVQGQMADMVNENRPWRGTDRVGAAEYAEMAAGKTGALLAASAATGVVLGGAPELGERMWAAGRDLGVAFQIADDILGIWGEPQITGKPVHSDLQREKKTLPVLAALDAGNTAARELSAVLAAGITDEQAARHAAELVEAAGGRAAARSAADRYLARALEVIDDCLPDAAELRALCKSLVNRVT</sequence>
<dbReference type="PANTHER" id="PTHR12001">
    <property type="entry name" value="GERANYLGERANYL PYROPHOSPHATE SYNTHASE"/>
    <property type="match status" value="1"/>
</dbReference>
<dbReference type="SUPFAM" id="SSF48576">
    <property type="entry name" value="Terpenoid synthases"/>
    <property type="match status" value="1"/>
</dbReference>
<keyword evidence="2" id="KW-0460">Magnesium</keyword>
<evidence type="ECO:0000313" key="4">
    <source>
        <dbReference type="EMBL" id="SDJ97738.1"/>
    </source>
</evidence>
<dbReference type="Gene3D" id="1.10.600.10">
    <property type="entry name" value="Farnesyl Diphosphate Synthase"/>
    <property type="match status" value="1"/>
</dbReference>
<keyword evidence="5" id="KW-1185">Reference proteome</keyword>
<dbReference type="Proteomes" id="UP000198683">
    <property type="component" value="Unassembled WGS sequence"/>
</dbReference>
<evidence type="ECO:0000256" key="3">
    <source>
        <dbReference type="RuleBase" id="RU004466"/>
    </source>
</evidence>
<accession>A0A1G8Y4H6</accession>
<protein>
    <submittedName>
        <fullName evidence="4">Geranylgeranyl diphosphate synthase, type I</fullName>
    </submittedName>
</protein>
<dbReference type="GO" id="GO:0004659">
    <property type="term" value="F:prenyltransferase activity"/>
    <property type="evidence" value="ECO:0007669"/>
    <property type="project" value="InterPro"/>
</dbReference>
<dbReference type="InterPro" id="IPR008949">
    <property type="entry name" value="Isoprenoid_synthase_dom_sf"/>
</dbReference>